<name>A0A0F9WFS8_9ZZZZ</name>
<dbReference type="GO" id="GO:0046872">
    <property type="term" value="F:metal ion binding"/>
    <property type="evidence" value="ECO:0007669"/>
    <property type="project" value="UniProtKB-KW"/>
</dbReference>
<evidence type="ECO:0000313" key="7">
    <source>
        <dbReference type="EMBL" id="KKO11283.1"/>
    </source>
</evidence>
<protein>
    <recommendedName>
        <fullName evidence="6">Radical SAM core domain-containing protein</fullName>
    </recommendedName>
</protein>
<dbReference type="InterPro" id="IPR034474">
    <property type="entry name" value="Methyltransferase_Class_D"/>
</dbReference>
<dbReference type="InterPro" id="IPR058240">
    <property type="entry name" value="rSAM_sf"/>
</dbReference>
<dbReference type="SFLD" id="SFLDG01067">
    <property type="entry name" value="SPASM/twitch_domain_containing"/>
    <property type="match status" value="1"/>
</dbReference>
<dbReference type="GO" id="GO:0051539">
    <property type="term" value="F:4 iron, 4 sulfur cluster binding"/>
    <property type="evidence" value="ECO:0007669"/>
    <property type="project" value="InterPro"/>
</dbReference>
<feature type="domain" description="Radical SAM core" evidence="6">
    <location>
        <begin position="207"/>
        <end position="422"/>
    </location>
</feature>
<reference evidence="7" key="1">
    <citation type="journal article" date="2015" name="Nature">
        <title>Complex archaea that bridge the gap between prokaryotes and eukaryotes.</title>
        <authorList>
            <person name="Spang A."/>
            <person name="Saw J.H."/>
            <person name="Jorgensen S.L."/>
            <person name="Zaremba-Niedzwiedzka K."/>
            <person name="Martijn J."/>
            <person name="Lind A.E."/>
            <person name="van Eijk R."/>
            <person name="Schleper C."/>
            <person name="Guy L."/>
            <person name="Ettema T.J."/>
        </authorList>
    </citation>
    <scope>NUCLEOTIDE SEQUENCE</scope>
</reference>
<comment type="caution">
    <text evidence="7">The sequence shown here is derived from an EMBL/GenBank/DDBJ whole genome shotgun (WGS) entry which is preliminary data.</text>
</comment>
<dbReference type="SFLD" id="SFLDG01100">
    <property type="entry name" value="methyltransferase_(Class_D)"/>
    <property type="match status" value="1"/>
</dbReference>
<dbReference type="SFLD" id="SFLDS00029">
    <property type="entry name" value="Radical_SAM"/>
    <property type="match status" value="1"/>
</dbReference>
<sequence length="627" mass="69049">MNPTTGQAATTPEQSSAARGEATGQVPQERLLAFKADMRRFSDHFAHLPVDTCATCPACREVVPAAFERAGADVVLTFHCDRCGPQRQVHHDAIWTPKTSDVPASPTETFGGSRIRPSVRRLPRTVQTLCPKCSAVIIGRMFVEDGAVFIEKTCPEHGHVRDCISSDALVYSKAAWWSFQEHAGLVEPHVAGAATCPSDCGLCNQHQSLACLAQIDLTNRCNMRCPVCFANAGVTGQVCELTYEQAIERLRELRELKPTPCTAIQFTGGEPTIHPDFLKIVAAAGEMGFSHIQIATNGLRLADESFARQAVEAGLHTLYLQFDGIGEDAHSRTRNFPGIWEKKLAVIENCRKTGMKICLVPTIFKGVNDEQVGEIFRFAVDNVDVISGISYQPVSFSGRIDETKRLSQRYTLGDLAHDIAEASGASPLRDMYPLSVVVPLAQLMEALTGQAKIRPSCHTDCAFGTYFVISPSGQAVPMPQIINVEGMFMDMNRLAARIERRGRANWLDKMRALRIFKRHFNPAAAPEGLTVRRFVRSLAGMLDKRVGRGESEKHNYKTLLCAGMHFQDRYNFDVERAKRCVILYSTLGGLFPFCTYNCGPQYRQLVEAAWANGAPTAPPPPTSEMSP</sequence>
<evidence type="ECO:0000256" key="3">
    <source>
        <dbReference type="ARBA" id="ARBA00023004"/>
    </source>
</evidence>
<dbReference type="NCBIfam" id="NF045702">
    <property type="entry name" value="rSAM_GDGT_ether"/>
    <property type="match status" value="1"/>
</dbReference>
<dbReference type="InterPro" id="IPR056488">
    <property type="entry name" value="Zn_ribbon_HMPTM"/>
</dbReference>
<dbReference type="InterPro" id="IPR034471">
    <property type="entry name" value="GDGT/MA_synthase"/>
</dbReference>
<keyword evidence="3" id="KW-0408">Iron</keyword>
<feature type="region of interest" description="Disordered" evidence="5">
    <location>
        <begin position="1"/>
        <end position="26"/>
    </location>
</feature>
<organism evidence="7">
    <name type="scientific">marine sediment metagenome</name>
    <dbReference type="NCBI Taxonomy" id="412755"/>
    <lineage>
        <taxon>unclassified sequences</taxon>
        <taxon>metagenomes</taxon>
        <taxon>ecological metagenomes</taxon>
    </lineage>
</organism>
<keyword evidence="2" id="KW-0479">Metal-binding</keyword>
<dbReference type="PROSITE" id="PS51918">
    <property type="entry name" value="RADICAL_SAM"/>
    <property type="match status" value="1"/>
</dbReference>
<evidence type="ECO:0000256" key="5">
    <source>
        <dbReference type="SAM" id="MobiDB-lite"/>
    </source>
</evidence>
<dbReference type="PANTHER" id="PTHR43306">
    <property type="entry name" value="7,8-DIHYDRO-6-HYDROXYMETHYLPTERIN DIMETHYLTRANSFERASE"/>
    <property type="match status" value="1"/>
</dbReference>
<dbReference type="EMBL" id="LAZR01000003">
    <property type="protein sequence ID" value="KKO11283.1"/>
    <property type="molecule type" value="Genomic_DNA"/>
</dbReference>
<dbReference type="PANTHER" id="PTHR43306:SF1">
    <property type="entry name" value="7,8-DIHYDRO-6-HYDROXYMETHYLPTERIN DIMETHYLTRANSFERASE"/>
    <property type="match status" value="1"/>
</dbReference>
<keyword evidence="4" id="KW-0411">Iron-sulfur</keyword>
<dbReference type="CDD" id="cd01335">
    <property type="entry name" value="Radical_SAM"/>
    <property type="match status" value="1"/>
</dbReference>
<dbReference type="InterPro" id="IPR007197">
    <property type="entry name" value="rSAM"/>
</dbReference>
<dbReference type="Gene3D" id="3.20.20.70">
    <property type="entry name" value="Aldolase class I"/>
    <property type="match status" value="1"/>
</dbReference>
<dbReference type="InterPro" id="IPR013785">
    <property type="entry name" value="Aldolase_TIM"/>
</dbReference>
<keyword evidence="1" id="KW-0949">S-adenosyl-L-methionine</keyword>
<accession>A0A0F9WFS8</accession>
<feature type="compositionally biased region" description="Polar residues" evidence="5">
    <location>
        <begin position="1"/>
        <end position="17"/>
    </location>
</feature>
<evidence type="ECO:0000256" key="1">
    <source>
        <dbReference type="ARBA" id="ARBA00022691"/>
    </source>
</evidence>
<evidence type="ECO:0000259" key="6">
    <source>
        <dbReference type="PROSITE" id="PS51918"/>
    </source>
</evidence>
<dbReference type="GO" id="GO:0008168">
    <property type="term" value="F:methyltransferase activity"/>
    <property type="evidence" value="ECO:0007669"/>
    <property type="project" value="InterPro"/>
</dbReference>
<dbReference type="AlphaFoldDB" id="A0A0F9WFS8"/>
<dbReference type="Pfam" id="PF04055">
    <property type="entry name" value="Radical_SAM"/>
    <property type="match status" value="1"/>
</dbReference>
<dbReference type="Pfam" id="PF23545">
    <property type="entry name" value="Zn_ribbon_HMPTM"/>
    <property type="match status" value="1"/>
</dbReference>
<gene>
    <name evidence="7" type="ORF">LCGC14_0017610</name>
</gene>
<evidence type="ECO:0000256" key="2">
    <source>
        <dbReference type="ARBA" id="ARBA00022723"/>
    </source>
</evidence>
<dbReference type="SUPFAM" id="SSF102114">
    <property type="entry name" value="Radical SAM enzymes"/>
    <property type="match status" value="1"/>
</dbReference>
<proteinExistence type="predicted"/>
<evidence type="ECO:0000256" key="4">
    <source>
        <dbReference type="ARBA" id="ARBA00023014"/>
    </source>
</evidence>